<keyword evidence="1" id="KW-0472">Membrane</keyword>
<name>A0A0E9QQW3_ANGAN</name>
<evidence type="ECO:0000256" key="1">
    <source>
        <dbReference type="SAM" id="Phobius"/>
    </source>
</evidence>
<accession>A0A0E9QQW3</accession>
<reference evidence="2" key="2">
    <citation type="journal article" date="2015" name="Fish Shellfish Immunol.">
        <title>Early steps in the European eel (Anguilla anguilla)-Vibrio vulnificus interaction in the gills: Role of the RtxA13 toxin.</title>
        <authorList>
            <person name="Callol A."/>
            <person name="Pajuelo D."/>
            <person name="Ebbesson L."/>
            <person name="Teles M."/>
            <person name="MacKenzie S."/>
            <person name="Amaro C."/>
        </authorList>
    </citation>
    <scope>NUCLEOTIDE SEQUENCE</scope>
</reference>
<keyword evidence="1" id="KW-0812">Transmembrane</keyword>
<organism evidence="2">
    <name type="scientific">Anguilla anguilla</name>
    <name type="common">European freshwater eel</name>
    <name type="synonym">Muraena anguilla</name>
    <dbReference type="NCBI Taxonomy" id="7936"/>
    <lineage>
        <taxon>Eukaryota</taxon>
        <taxon>Metazoa</taxon>
        <taxon>Chordata</taxon>
        <taxon>Craniata</taxon>
        <taxon>Vertebrata</taxon>
        <taxon>Euteleostomi</taxon>
        <taxon>Actinopterygii</taxon>
        <taxon>Neopterygii</taxon>
        <taxon>Teleostei</taxon>
        <taxon>Anguilliformes</taxon>
        <taxon>Anguillidae</taxon>
        <taxon>Anguilla</taxon>
    </lineage>
</organism>
<proteinExistence type="predicted"/>
<sequence length="45" mass="5084">MTSIPITAAIPIMLVVYICVFVYALQVKWHKSSKEDFAFLVPSEP</sequence>
<protein>
    <submittedName>
        <fullName evidence="2">Uncharacterized protein</fullName>
    </submittedName>
</protein>
<dbReference type="EMBL" id="GBXM01090089">
    <property type="protein sequence ID" value="JAH18488.1"/>
    <property type="molecule type" value="Transcribed_RNA"/>
</dbReference>
<evidence type="ECO:0000313" key="2">
    <source>
        <dbReference type="EMBL" id="JAH18488.1"/>
    </source>
</evidence>
<reference evidence="2" key="1">
    <citation type="submission" date="2014-11" db="EMBL/GenBank/DDBJ databases">
        <authorList>
            <person name="Amaro Gonzalez C."/>
        </authorList>
    </citation>
    <scope>NUCLEOTIDE SEQUENCE</scope>
</reference>
<keyword evidence="1" id="KW-1133">Transmembrane helix</keyword>
<dbReference type="AlphaFoldDB" id="A0A0E9QQW3"/>
<feature type="transmembrane region" description="Helical" evidence="1">
    <location>
        <begin position="6"/>
        <end position="25"/>
    </location>
</feature>